<accession>A0AA96F7X8</accession>
<dbReference type="AlphaFoldDB" id="A0AA96F7X8"/>
<name>A0AA96F7X8_9MICO</name>
<dbReference type="Proteomes" id="UP001304125">
    <property type="component" value="Chromosome"/>
</dbReference>
<evidence type="ECO:0000313" key="1">
    <source>
        <dbReference type="EMBL" id="WNM25254.1"/>
    </source>
</evidence>
<evidence type="ECO:0000313" key="2">
    <source>
        <dbReference type="Proteomes" id="UP001304125"/>
    </source>
</evidence>
<gene>
    <name evidence="1" type="ORF">RN606_03645</name>
</gene>
<keyword evidence="2" id="KW-1185">Reference proteome</keyword>
<dbReference type="RefSeq" id="WP_313500065.1">
    <property type="nucleotide sequence ID" value="NZ_CP134879.1"/>
</dbReference>
<reference evidence="1 2" key="1">
    <citation type="submission" date="2023-09" db="EMBL/GenBank/DDBJ databases">
        <title>Demequina sp. a novel bacteria isolated from Capsicum annuum.</title>
        <authorList>
            <person name="Humaira Z."/>
            <person name="Lee J."/>
            <person name="Cho D."/>
        </authorList>
    </citation>
    <scope>NUCLEOTIDE SEQUENCE [LARGE SCALE GENOMIC DNA]</scope>
    <source>
        <strain evidence="1 2">OYTSA14</strain>
    </source>
</reference>
<organism evidence="1 2">
    <name type="scientific">Demequina capsici</name>
    <dbReference type="NCBI Taxonomy" id="3075620"/>
    <lineage>
        <taxon>Bacteria</taxon>
        <taxon>Bacillati</taxon>
        <taxon>Actinomycetota</taxon>
        <taxon>Actinomycetes</taxon>
        <taxon>Micrococcales</taxon>
        <taxon>Demequinaceae</taxon>
        <taxon>Demequina</taxon>
    </lineage>
</organism>
<sequence length="60" mass="6819">MSDSLRCPESIEVPGKPEWMWPECGWFLAQPWAEIYNTQDGTKYAWGGICKRHGEVSDGS</sequence>
<proteinExistence type="predicted"/>
<dbReference type="EMBL" id="CP134879">
    <property type="protein sequence ID" value="WNM25254.1"/>
    <property type="molecule type" value="Genomic_DNA"/>
</dbReference>
<protein>
    <submittedName>
        <fullName evidence="1">Uncharacterized protein</fullName>
    </submittedName>
</protein>